<sequence>MRITNMCSFVSGIIQLIIGVGLLITCICLNRCRTDRVMWIVLPTLCGIGNIIVNVETEAERRKRKAERKAELRKMFGGNNNE</sequence>
<evidence type="ECO:0000256" key="1">
    <source>
        <dbReference type="SAM" id="Phobius"/>
    </source>
</evidence>
<feature type="transmembrane region" description="Helical" evidence="1">
    <location>
        <begin position="36"/>
        <end position="55"/>
    </location>
</feature>
<organism evidence="2 3">
    <name type="scientific">Ruminococcus albus</name>
    <dbReference type="NCBI Taxonomy" id="1264"/>
    <lineage>
        <taxon>Bacteria</taxon>
        <taxon>Bacillati</taxon>
        <taxon>Bacillota</taxon>
        <taxon>Clostridia</taxon>
        <taxon>Eubacteriales</taxon>
        <taxon>Oscillospiraceae</taxon>
        <taxon>Ruminococcus</taxon>
    </lineage>
</organism>
<name>A0A1H7MS30_RUMAL</name>
<keyword evidence="1" id="KW-0472">Membrane</keyword>
<keyword evidence="1" id="KW-0812">Transmembrane</keyword>
<proteinExistence type="predicted"/>
<gene>
    <name evidence="2" type="ORF">SAMN05216469_112100</name>
</gene>
<reference evidence="2 3" key="1">
    <citation type="submission" date="2016-10" db="EMBL/GenBank/DDBJ databases">
        <authorList>
            <person name="de Groot N.N."/>
        </authorList>
    </citation>
    <scope>NUCLEOTIDE SEQUENCE [LARGE SCALE GENOMIC DNA]</scope>
    <source>
        <strain evidence="2 3">KH2T6</strain>
    </source>
</reference>
<evidence type="ECO:0000313" key="3">
    <source>
        <dbReference type="Proteomes" id="UP000186015"/>
    </source>
</evidence>
<dbReference type="AlphaFoldDB" id="A0A1H7MS30"/>
<dbReference type="Proteomes" id="UP000186015">
    <property type="component" value="Unassembled WGS sequence"/>
</dbReference>
<dbReference type="EMBL" id="FOAT01000012">
    <property type="protein sequence ID" value="SEL13485.1"/>
    <property type="molecule type" value="Genomic_DNA"/>
</dbReference>
<protein>
    <submittedName>
        <fullName evidence="2">Uncharacterized protein</fullName>
    </submittedName>
</protein>
<accession>A0A1H7MS30</accession>
<feature type="transmembrane region" description="Helical" evidence="1">
    <location>
        <begin position="7"/>
        <end position="30"/>
    </location>
</feature>
<keyword evidence="1" id="KW-1133">Transmembrane helix</keyword>
<evidence type="ECO:0000313" key="2">
    <source>
        <dbReference type="EMBL" id="SEL13485.1"/>
    </source>
</evidence>